<dbReference type="InterPro" id="IPR050680">
    <property type="entry name" value="YpeA/RimI_acetyltransf"/>
</dbReference>
<protein>
    <submittedName>
        <fullName evidence="4">Ribosomal protein S18 acetylase RimI-like enzyme</fullName>
    </submittedName>
</protein>
<comment type="caution">
    <text evidence="4">The sequence shown here is derived from an EMBL/GenBank/DDBJ whole genome shotgun (WGS) entry which is preliminary data.</text>
</comment>
<evidence type="ECO:0000313" key="4">
    <source>
        <dbReference type="EMBL" id="MBB6499152.1"/>
    </source>
</evidence>
<dbReference type="Gene3D" id="3.40.630.30">
    <property type="match status" value="1"/>
</dbReference>
<proteinExistence type="predicted"/>
<accession>A0A7X0J3K9</accession>
<dbReference type="Proteomes" id="UP000521017">
    <property type="component" value="Unassembled WGS sequence"/>
</dbReference>
<evidence type="ECO:0000256" key="1">
    <source>
        <dbReference type="ARBA" id="ARBA00022679"/>
    </source>
</evidence>
<dbReference type="RefSeq" id="WP_184623895.1">
    <property type="nucleotide sequence ID" value="NZ_JACHCC010000003.1"/>
</dbReference>
<keyword evidence="4" id="KW-0687">Ribonucleoprotein</keyword>
<dbReference type="CDD" id="cd04301">
    <property type="entry name" value="NAT_SF"/>
    <property type="match status" value="1"/>
</dbReference>
<keyword evidence="4" id="KW-0689">Ribosomal protein</keyword>
<dbReference type="EMBL" id="JACHCC010000003">
    <property type="protein sequence ID" value="MBB6499152.1"/>
    <property type="molecule type" value="Genomic_DNA"/>
</dbReference>
<organism evidence="4 5">
    <name type="scientific">Pedobacter cryoconitis</name>
    <dbReference type="NCBI Taxonomy" id="188932"/>
    <lineage>
        <taxon>Bacteria</taxon>
        <taxon>Pseudomonadati</taxon>
        <taxon>Bacteroidota</taxon>
        <taxon>Sphingobacteriia</taxon>
        <taxon>Sphingobacteriales</taxon>
        <taxon>Sphingobacteriaceae</taxon>
        <taxon>Pedobacter</taxon>
    </lineage>
</organism>
<dbReference type="GO" id="GO:0016747">
    <property type="term" value="F:acyltransferase activity, transferring groups other than amino-acyl groups"/>
    <property type="evidence" value="ECO:0007669"/>
    <property type="project" value="InterPro"/>
</dbReference>
<dbReference type="PANTHER" id="PTHR43420">
    <property type="entry name" value="ACETYLTRANSFERASE"/>
    <property type="match status" value="1"/>
</dbReference>
<dbReference type="GO" id="GO:0005840">
    <property type="term" value="C:ribosome"/>
    <property type="evidence" value="ECO:0007669"/>
    <property type="project" value="UniProtKB-KW"/>
</dbReference>
<name>A0A7X0J3K9_9SPHI</name>
<dbReference type="InterPro" id="IPR000182">
    <property type="entry name" value="GNAT_dom"/>
</dbReference>
<dbReference type="SUPFAM" id="SSF55729">
    <property type="entry name" value="Acyl-CoA N-acyltransferases (Nat)"/>
    <property type="match status" value="1"/>
</dbReference>
<dbReference type="InterPro" id="IPR016181">
    <property type="entry name" value="Acyl_CoA_acyltransferase"/>
</dbReference>
<evidence type="ECO:0000259" key="3">
    <source>
        <dbReference type="PROSITE" id="PS51186"/>
    </source>
</evidence>
<evidence type="ECO:0000313" key="5">
    <source>
        <dbReference type="Proteomes" id="UP000521017"/>
    </source>
</evidence>
<dbReference type="Pfam" id="PF08445">
    <property type="entry name" value="FR47"/>
    <property type="match status" value="1"/>
</dbReference>
<reference evidence="4 5" key="1">
    <citation type="submission" date="2020-08" db="EMBL/GenBank/DDBJ databases">
        <title>Genomic Encyclopedia of Type Strains, Phase IV (KMG-V): Genome sequencing to study the core and pangenomes of soil and plant-associated prokaryotes.</title>
        <authorList>
            <person name="Whitman W."/>
        </authorList>
    </citation>
    <scope>NUCLEOTIDE SEQUENCE [LARGE SCALE GENOMIC DNA]</scope>
    <source>
        <strain evidence="4 5">M2T3</strain>
    </source>
</reference>
<dbReference type="PROSITE" id="PS51186">
    <property type="entry name" value="GNAT"/>
    <property type="match status" value="1"/>
</dbReference>
<dbReference type="PANTHER" id="PTHR43420:SF3">
    <property type="entry name" value="N-ACETYLTRANSFERASE DOMAIN-CONTAINING PROTEIN"/>
    <property type="match status" value="1"/>
</dbReference>
<dbReference type="AlphaFoldDB" id="A0A7X0J3K9"/>
<evidence type="ECO:0000256" key="2">
    <source>
        <dbReference type="ARBA" id="ARBA00023315"/>
    </source>
</evidence>
<keyword evidence="2" id="KW-0012">Acyltransferase</keyword>
<feature type="domain" description="N-acetyltransferase" evidence="3">
    <location>
        <begin position="101"/>
        <end position="240"/>
    </location>
</feature>
<keyword evidence="1" id="KW-0808">Transferase</keyword>
<sequence>MKNTHALDNPIWHSLNSVHQKFALGGKTILRYPSSVLPFMGFDHADQSPLDKIENQMEVNEKVFVVGKLPSFPPNWTIFSEMVCNQMVCQKPVSFIRSEEYEITPLTPECADEMVAFINRIQPGYFKRDTPLLGNYYGIRINGQLIAMAGERLKMPGYSEVSAICTAPEYTGKGLAQYLISYICNEIQKRGESPFLHVVNTNERAIRLYEFMGFEKRADIPFWLIGLMSPSFSHLPATKE</sequence>
<dbReference type="InterPro" id="IPR013653">
    <property type="entry name" value="GCN5-like_dom"/>
</dbReference>
<gene>
    <name evidence="4" type="ORF">HDF25_001293</name>
</gene>